<feature type="domain" description="Response regulatory" evidence="4">
    <location>
        <begin position="6"/>
        <end position="132"/>
    </location>
</feature>
<accession>A0A9D2PXL9</accession>
<dbReference type="InterPro" id="IPR011006">
    <property type="entry name" value="CheY-like_superfamily"/>
</dbReference>
<dbReference type="PROSITE" id="PS50043">
    <property type="entry name" value="HTH_LUXR_2"/>
    <property type="match status" value="1"/>
</dbReference>
<dbReference type="InterPro" id="IPR039420">
    <property type="entry name" value="WalR-like"/>
</dbReference>
<dbReference type="CDD" id="cd06170">
    <property type="entry name" value="LuxR_C_like"/>
    <property type="match status" value="1"/>
</dbReference>
<dbReference type="SMART" id="SM00421">
    <property type="entry name" value="HTH_LUXR"/>
    <property type="match status" value="1"/>
</dbReference>
<dbReference type="Proteomes" id="UP000823854">
    <property type="component" value="Unassembled WGS sequence"/>
</dbReference>
<evidence type="ECO:0000313" key="5">
    <source>
        <dbReference type="EMBL" id="HJC69127.1"/>
    </source>
</evidence>
<reference evidence="5" key="2">
    <citation type="submission" date="2021-04" db="EMBL/GenBank/DDBJ databases">
        <authorList>
            <person name="Gilroy R."/>
        </authorList>
    </citation>
    <scope>NUCLEOTIDE SEQUENCE</scope>
    <source>
        <strain evidence="5">CHK130-7132</strain>
    </source>
</reference>
<name>A0A9D2PXL9_9MICO</name>
<dbReference type="PROSITE" id="PS00622">
    <property type="entry name" value="HTH_LUXR_1"/>
    <property type="match status" value="1"/>
</dbReference>
<keyword evidence="2" id="KW-0597">Phosphoprotein</keyword>
<keyword evidence="1" id="KW-0238">DNA-binding</keyword>
<dbReference type="GO" id="GO:0003677">
    <property type="term" value="F:DNA binding"/>
    <property type="evidence" value="ECO:0007669"/>
    <property type="project" value="UniProtKB-KW"/>
</dbReference>
<dbReference type="SUPFAM" id="SSF46894">
    <property type="entry name" value="C-terminal effector domain of the bipartite response regulators"/>
    <property type="match status" value="1"/>
</dbReference>
<gene>
    <name evidence="5" type="ORF">H9932_05550</name>
</gene>
<dbReference type="EMBL" id="DWWC01000104">
    <property type="protein sequence ID" value="HJC69127.1"/>
    <property type="molecule type" value="Genomic_DNA"/>
</dbReference>
<evidence type="ECO:0000259" key="3">
    <source>
        <dbReference type="PROSITE" id="PS50043"/>
    </source>
</evidence>
<dbReference type="PROSITE" id="PS50110">
    <property type="entry name" value="RESPONSE_REGULATORY"/>
    <property type="match status" value="1"/>
</dbReference>
<organism evidence="5 6">
    <name type="scientific">Candidatus Brachybacterium intestinipullorum</name>
    <dbReference type="NCBI Taxonomy" id="2838512"/>
    <lineage>
        <taxon>Bacteria</taxon>
        <taxon>Bacillati</taxon>
        <taxon>Actinomycetota</taxon>
        <taxon>Actinomycetes</taxon>
        <taxon>Micrococcales</taxon>
        <taxon>Dermabacteraceae</taxon>
        <taxon>Brachybacterium</taxon>
    </lineage>
</organism>
<evidence type="ECO:0000313" key="6">
    <source>
        <dbReference type="Proteomes" id="UP000823854"/>
    </source>
</evidence>
<proteinExistence type="predicted"/>
<dbReference type="GO" id="GO:0000160">
    <property type="term" value="P:phosphorelay signal transduction system"/>
    <property type="evidence" value="ECO:0007669"/>
    <property type="project" value="InterPro"/>
</dbReference>
<dbReference type="SMART" id="SM00448">
    <property type="entry name" value="REC"/>
    <property type="match status" value="1"/>
</dbReference>
<reference evidence="5" key="1">
    <citation type="journal article" date="2021" name="PeerJ">
        <title>Extensive microbial diversity within the chicken gut microbiome revealed by metagenomics and culture.</title>
        <authorList>
            <person name="Gilroy R."/>
            <person name="Ravi A."/>
            <person name="Getino M."/>
            <person name="Pursley I."/>
            <person name="Horton D.L."/>
            <person name="Alikhan N.F."/>
            <person name="Baker D."/>
            <person name="Gharbi K."/>
            <person name="Hall N."/>
            <person name="Watson M."/>
            <person name="Adriaenssens E.M."/>
            <person name="Foster-Nyarko E."/>
            <person name="Jarju S."/>
            <person name="Secka A."/>
            <person name="Antonio M."/>
            <person name="Oren A."/>
            <person name="Chaudhuri R.R."/>
            <person name="La Ragione R."/>
            <person name="Hildebrand F."/>
            <person name="Pallen M.J."/>
        </authorList>
    </citation>
    <scope>NUCLEOTIDE SEQUENCE</scope>
    <source>
        <strain evidence="5">CHK130-7132</strain>
    </source>
</reference>
<dbReference type="PANTHER" id="PTHR43214:SF42">
    <property type="entry name" value="TRANSCRIPTIONAL REGULATORY PROTEIN DESR"/>
    <property type="match status" value="1"/>
</dbReference>
<dbReference type="GO" id="GO:0006355">
    <property type="term" value="P:regulation of DNA-templated transcription"/>
    <property type="evidence" value="ECO:0007669"/>
    <property type="project" value="InterPro"/>
</dbReference>
<dbReference type="InterPro" id="IPR016032">
    <property type="entry name" value="Sig_transdc_resp-reg_C-effctor"/>
</dbReference>
<sequence>MSPAIRVVVADDQAILRSGLVALLRLEQGIDVVGEAADGAGTLEAVAAHRPDVLLLDVQMPPGTAADGTAGPADGIEVAEHLQNADGAPRIIVLTTFGRAGYLRRTMEAGAAGFMVKDTPVERLVDAIRRIHEGLKVVDPELAAQSLAVGPSPLTAKETEVLQAAAAGGTTAAIAQRLFLSEGTVRNHVSAAIGKLGVANRAEAVRSAADNGWI</sequence>
<dbReference type="Pfam" id="PF00196">
    <property type="entry name" value="GerE"/>
    <property type="match status" value="1"/>
</dbReference>
<dbReference type="SUPFAM" id="SSF52172">
    <property type="entry name" value="CheY-like"/>
    <property type="match status" value="1"/>
</dbReference>
<protein>
    <submittedName>
        <fullName evidence="5">Response regulator transcription factor</fullName>
    </submittedName>
</protein>
<feature type="domain" description="HTH luxR-type" evidence="3">
    <location>
        <begin position="147"/>
        <end position="212"/>
    </location>
</feature>
<dbReference type="InterPro" id="IPR001789">
    <property type="entry name" value="Sig_transdc_resp-reg_receiver"/>
</dbReference>
<evidence type="ECO:0000256" key="1">
    <source>
        <dbReference type="ARBA" id="ARBA00023125"/>
    </source>
</evidence>
<feature type="modified residue" description="4-aspartylphosphate" evidence="2">
    <location>
        <position position="57"/>
    </location>
</feature>
<comment type="caution">
    <text evidence="5">The sequence shown here is derived from an EMBL/GenBank/DDBJ whole genome shotgun (WGS) entry which is preliminary data.</text>
</comment>
<dbReference type="PRINTS" id="PR00038">
    <property type="entry name" value="HTHLUXR"/>
</dbReference>
<dbReference type="AlphaFoldDB" id="A0A9D2PXL9"/>
<dbReference type="Gene3D" id="3.40.50.2300">
    <property type="match status" value="1"/>
</dbReference>
<dbReference type="Pfam" id="PF00072">
    <property type="entry name" value="Response_reg"/>
    <property type="match status" value="1"/>
</dbReference>
<dbReference type="PANTHER" id="PTHR43214">
    <property type="entry name" value="TWO-COMPONENT RESPONSE REGULATOR"/>
    <property type="match status" value="1"/>
</dbReference>
<evidence type="ECO:0000259" key="4">
    <source>
        <dbReference type="PROSITE" id="PS50110"/>
    </source>
</evidence>
<dbReference type="InterPro" id="IPR000792">
    <property type="entry name" value="Tscrpt_reg_LuxR_C"/>
</dbReference>
<evidence type="ECO:0000256" key="2">
    <source>
        <dbReference type="PROSITE-ProRule" id="PRU00169"/>
    </source>
</evidence>